<reference evidence="2 3" key="1">
    <citation type="submission" date="2014-12" db="EMBL/GenBank/DDBJ databases">
        <title>Genome assembly of Enhygromyxa salina DSM 15201.</title>
        <authorList>
            <person name="Sharma G."/>
            <person name="Subramanian S."/>
        </authorList>
    </citation>
    <scope>NUCLEOTIDE SEQUENCE [LARGE SCALE GENOMIC DNA]</scope>
    <source>
        <strain evidence="2 3">DSM 15201</strain>
    </source>
</reference>
<proteinExistence type="predicted"/>
<evidence type="ECO:0000313" key="3">
    <source>
        <dbReference type="Proteomes" id="UP000031599"/>
    </source>
</evidence>
<organism evidence="2 3">
    <name type="scientific">Enhygromyxa salina</name>
    <dbReference type="NCBI Taxonomy" id="215803"/>
    <lineage>
        <taxon>Bacteria</taxon>
        <taxon>Pseudomonadati</taxon>
        <taxon>Myxococcota</taxon>
        <taxon>Polyangia</taxon>
        <taxon>Nannocystales</taxon>
        <taxon>Nannocystaceae</taxon>
        <taxon>Enhygromyxa</taxon>
    </lineage>
</organism>
<evidence type="ECO:0000313" key="2">
    <source>
        <dbReference type="EMBL" id="KIG12121.1"/>
    </source>
</evidence>
<accession>A0A0C2CLK5</accession>
<dbReference type="InterPro" id="IPR025227">
    <property type="entry name" value="DUF4169"/>
</dbReference>
<name>A0A0C2CLK5_9BACT</name>
<protein>
    <submittedName>
        <fullName evidence="2">Uncharacterized protein</fullName>
    </submittedName>
</protein>
<gene>
    <name evidence="2" type="ORF">DB30_01885</name>
</gene>
<comment type="caution">
    <text evidence="2">The sequence shown here is derived from an EMBL/GenBank/DDBJ whole genome shotgun (WGS) entry which is preliminary data.</text>
</comment>
<sequence>MINHQPRAAPTRVLRLPIECYVAATVGDVVNLNRFRKRKRKQEEQQQAERKRVVHGRTKADKRAAAAEREHADQAHAGHERERQAADPKDPDAPDPD</sequence>
<feature type="compositionally biased region" description="Basic and acidic residues" evidence="1">
    <location>
        <begin position="41"/>
        <end position="51"/>
    </location>
</feature>
<feature type="region of interest" description="Disordered" evidence="1">
    <location>
        <begin position="37"/>
        <end position="97"/>
    </location>
</feature>
<dbReference type="Proteomes" id="UP000031599">
    <property type="component" value="Unassembled WGS sequence"/>
</dbReference>
<dbReference type="EMBL" id="JMCC02000149">
    <property type="protein sequence ID" value="KIG12121.1"/>
    <property type="molecule type" value="Genomic_DNA"/>
</dbReference>
<evidence type="ECO:0000256" key="1">
    <source>
        <dbReference type="SAM" id="MobiDB-lite"/>
    </source>
</evidence>
<feature type="compositionally biased region" description="Basic and acidic residues" evidence="1">
    <location>
        <begin position="58"/>
        <end position="97"/>
    </location>
</feature>
<dbReference type="AlphaFoldDB" id="A0A0C2CLK5"/>
<dbReference type="Pfam" id="PF13770">
    <property type="entry name" value="DUF4169"/>
    <property type="match status" value="1"/>
</dbReference>